<accession>A0ABP4DXM1</accession>
<protein>
    <submittedName>
        <fullName evidence="1">Uncharacterized protein</fullName>
    </submittedName>
</protein>
<evidence type="ECO:0000313" key="1">
    <source>
        <dbReference type="EMBL" id="GAA1078040.1"/>
    </source>
</evidence>
<reference evidence="2" key="1">
    <citation type="journal article" date="2019" name="Int. J. Syst. Evol. Microbiol.">
        <title>The Global Catalogue of Microorganisms (GCM) 10K type strain sequencing project: providing services to taxonomists for standard genome sequencing and annotation.</title>
        <authorList>
            <consortium name="The Broad Institute Genomics Platform"/>
            <consortium name="The Broad Institute Genome Sequencing Center for Infectious Disease"/>
            <person name="Wu L."/>
            <person name="Ma J."/>
        </authorList>
    </citation>
    <scope>NUCLEOTIDE SEQUENCE [LARGE SCALE GENOMIC DNA]</scope>
    <source>
        <strain evidence="2">JCM 13004</strain>
    </source>
</reference>
<dbReference type="Proteomes" id="UP001500037">
    <property type="component" value="Unassembled WGS sequence"/>
</dbReference>
<evidence type="ECO:0000313" key="2">
    <source>
        <dbReference type="Proteomes" id="UP001500037"/>
    </source>
</evidence>
<proteinExistence type="predicted"/>
<gene>
    <name evidence="1" type="ORF">GCM10009665_80010</name>
</gene>
<dbReference type="EMBL" id="BAAALF010000742">
    <property type="protein sequence ID" value="GAA1078040.1"/>
    <property type="molecule type" value="Genomic_DNA"/>
</dbReference>
<comment type="caution">
    <text evidence="1">The sequence shown here is derived from an EMBL/GenBank/DDBJ whole genome shotgun (WGS) entry which is preliminary data.</text>
</comment>
<sequence>MRALLGLRVVRITDPVNALELVRPDGTGWYLCPMPARREPQPEPPPLLTVLGAPVLTGVVLPGRSARP</sequence>
<keyword evidence="2" id="KW-1185">Reference proteome</keyword>
<organism evidence="1 2">
    <name type="scientific">Kitasatospora nipponensis</name>
    <dbReference type="NCBI Taxonomy" id="258049"/>
    <lineage>
        <taxon>Bacteria</taxon>
        <taxon>Bacillati</taxon>
        <taxon>Actinomycetota</taxon>
        <taxon>Actinomycetes</taxon>
        <taxon>Kitasatosporales</taxon>
        <taxon>Streptomycetaceae</taxon>
        <taxon>Kitasatospora</taxon>
    </lineage>
</organism>
<name>A0ABP4DXM1_9ACTN</name>